<dbReference type="SUPFAM" id="SSF48179">
    <property type="entry name" value="6-phosphogluconate dehydrogenase C-terminal domain-like"/>
    <property type="match status" value="1"/>
</dbReference>
<dbReference type="STRING" id="51642.NSMM_400052"/>
<evidence type="ECO:0000256" key="3">
    <source>
        <dbReference type="ARBA" id="ARBA00023027"/>
    </source>
</evidence>
<evidence type="ECO:0000256" key="1">
    <source>
        <dbReference type="ARBA" id="ARBA00009080"/>
    </source>
</evidence>
<protein>
    <submittedName>
        <fullName evidence="7">Tartronate semialdehyde reductase, NADH-dependent</fullName>
        <ecNumber evidence="7">1.1.1.60</ecNumber>
    </submittedName>
</protein>
<evidence type="ECO:0000313" key="7">
    <source>
        <dbReference type="EMBL" id="SCZ85574.1"/>
    </source>
</evidence>
<dbReference type="InterPro" id="IPR029154">
    <property type="entry name" value="HIBADH-like_NADP-bd"/>
</dbReference>
<dbReference type="InterPro" id="IPR013328">
    <property type="entry name" value="6PGD_dom2"/>
</dbReference>
<dbReference type="Gene3D" id="1.10.1040.10">
    <property type="entry name" value="N-(1-d-carboxylethyl)-l-norvaline Dehydrogenase, domain 2"/>
    <property type="match status" value="1"/>
</dbReference>
<evidence type="ECO:0000259" key="6">
    <source>
        <dbReference type="Pfam" id="PF14833"/>
    </source>
</evidence>
<dbReference type="Pfam" id="PF14833">
    <property type="entry name" value="NAD_binding_11"/>
    <property type="match status" value="1"/>
</dbReference>
<dbReference type="Pfam" id="PF03446">
    <property type="entry name" value="NAD_binding_2"/>
    <property type="match status" value="1"/>
</dbReference>
<dbReference type="OrthoDB" id="9777604at2"/>
<evidence type="ECO:0000259" key="5">
    <source>
        <dbReference type="Pfam" id="PF03446"/>
    </source>
</evidence>
<evidence type="ECO:0000313" key="8">
    <source>
        <dbReference type="Proteomes" id="UP000198729"/>
    </source>
</evidence>
<dbReference type="SUPFAM" id="SSF51735">
    <property type="entry name" value="NAD(P)-binding Rossmann-fold domains"/>
    <property type="match status" value="1"/>
</dbReference>
<dbReference type="PIRSF" id="PIRSF000103">
    <property type="entry name" value="HIBADH"/>
    <property type="match status" value="1"/>
</dbReference>
<feature type="domain" description="3-hydroxyisobutyrate dehydrogenase-like NAD-binding" evidence="6">
    <location>
        <begin position="174"/>
        <end position="294"/>
    </location>
</feature>
<dbReference type="EMBL" id="FMWO01000048">
    <property type="protein sequence ID" value="SCZ85574.1"/>
    <property type="molecule type" value="Genomic_DNA"/>
</dbReference>
<dbReference type="InterPro" id="IPR036291">
    <property type="entry name" value="NAD(P)-bd_dom_sf"/>
</dbReference>
<dbReference type="InterPro" id="IPR015815">
    <property type="entry name" value="HIBADH-related"/>
</dbReference>
<evidence type="ECO:0000256" key="4">
    <source>
        <dbReference type="PIRSR" id="PIRSR000103-1"/>
    </source>
</evidence>
<dbReference type="GO" id="GO:0016054">
    <property type="term" value="P:organic acid catabolic process"/>
    <property type="evidence" value="ECO:0007669"/>
    <property type="project" value="UniProtKB-ARBA"/>
</dbReference>
<feature type="domain" description="6-phosphogluconate dehydrogenase NADP-binding" evidence="5">
    <location>
        <begin position="5"/>
        <end position="171"/>
    </location>
</feature>
<reference evidence="7 8" key="1">
    <citation type="submission" date="2016-10" db="EMBL/GenBank/DDBJ databases">
        <authorList>
            <person name="de Groot N.N."/>
        </authorList>
    </citation>
    <scope>NUCLEOTIDE SEQUENCE [LARGE SCALE GENOMIC DNA]</scope>
    <source>
        <strain evidence="7">1</strain>
    </source>
</reference>
<dbReference type="PROSITE" id="PS00895">
    <property type="entry name" value="3_HYDROXYISOBUT_DH"/>
    <property type="match status" value="1"/>
</dbReference>
<keyword evidence="8" id="KW-1185">Reference proteome</keyword>
<evidence type="ECO:0000256" key="2">
    <source>
        <dbReference type="ARBA" id="ARBA00023002"/>
    </source>
</evidence>
<dbReference type="InterPro" id="IPR002204">
    <property type="entry name" value="3-OH-isobutyrate_DH-rel_CS"/>
</dbReference>
<dbReference type="Proteomes" id="UP000198729">
    <property type="component" value="Unassembled WGS sequence"/>
</dbReference>
<dbReference type="InterPro" id="IPR006115">
    <property type="entry name" value="6PGDH_NADP-bd"/>
</dbReference>
<organism evidence="7 8">
    <name type="scientific">Nitrosomonas mobilis</name>
    <dbReference type="NCBI Taxonomy" id="51642"/>
    <lineage>
        <taxon>Bacteria</taxon>
        <taxon>Pseudomonadati</taxon>
        <taxon>Pseudomonadota</taxon>
        <taxon>Betaproteobacteria</taxon>
        <taxon>Nitrosomonadales</taxon>
        <taxon>Nitrosomonadaceae</taxon>
        <taxon>Nitrosomonas</taxon>
    </lineage>
</organism>
<accession>A0A1G5SEF4</accession>
<gene>
    <name evidence="7" type="primary">glxR</name>
    <name evidence="7" type="ORF">NSMM_400052</name>
</gene>
<dbReference type="Gene3D" id="3.40.50.720">
    <property type="entry name" value="NAD(P)-binding Rossmann-like Domain"/>
    <property type="match status" value="1"/>
</dbReference>
<dbReference type="EC" id="1.1.1.60" evidence="7"/>
<dbReference type="GO" id="GO:0050661">
    <property type="term" value="F:NADP binding"/>
    <property type="evidence" value="ECO:0007669"/>
    <property type="project" value="InterPro"/>
</dbReference>
<keyword evidence="2 7" id="KW-0560">Oxidoreductase</keyword>
<dbReference type="AlphaFoldDB" id="A0A1G5SEF4"/>
<dbReference type="GO" id="GO:0008679">
    <property type="term" value="F:2-hydroxy-3-oxopropionate reductase activity"/>
    <property type="evidence" value="ECO:0007669"/>
    <property type="project" value="UniProtKB-EC"/>
</dbReference>
<sequence>MHVQKIGFIGLGIMGKPMASRLIQSDYPVFLYSRSGVPDELIAGGGHGCCSAVEVAEKADIVILMLPDTADVEKVLFADNGVAVGLTATQSTESSIRKIVVDMSSISPSDTCHFASCIAELGHDYADAPVSGGQIGAQQGTLTIMVGAAQAVFEKIYPILTRMGQHITHIGKPGSGQVCKMANQIVVTGTLTAVAEALVFGSKAGICVKNIRQALMGGFAASRILDVHGERMINRNFEPGFRIDLQVKDLDIALTCAAELGVSLPNTALTQSLYQACIAQGDQLLDNSAIVRILEKISNHEITTQTHAEV</sequence>
<feature type="active site" evidence="4">
    <location>
        <position position="180"/>
    </location>
</feature>
<comment type="similarity">
    <text evidence="1">Belongs to the HIBADH-related family.</text>
</comment>
<dbReference type="PANTHER" id="PTHR43060">
    <property type="entry name" value="3-HYDROXYISOBUTYRATE DEHYDROGENASE-LIKE 1, MITOCHONDRIAL-RELATED"/>
    <property type="match status" value="1"/>
</dbReference>
<name>A0A1G5SEF4_9PROT</name>
<dbReference type="InterPro" id="IPR008927">
    <property type="entry name" value="6-PGluconate_DH-like_C_sf"/>
</dbReference>
<dbReference type="PANTHER" id="PTHR43060:SF15">
    <property type="entry name" value="3-HYDROXYISOBUTYRATE DEHYDROGENASE-LIKE 1, MITOCHONDRIAL-RELATED"/>
    <property type="match status" value="1"/>
</dbReference>
<proteinExistence type="inferred from homology"/>
<keyword evidence="3" id="KW-0520">NAD</keyword>
<dbReference type="RefSeq" id="WP_090285990.1">
    <property type="nucleotide sequence ID" value="NZ_FMWO01000048.1"/>
</dbReference>
<dbReference type="GO" id="GO:0051287">
    <property type="term" value="F:NAD binding"/>
    <property type="evidence" value="ECO:0007669"/>
    <property type="project" value="InterPro"/>
</dbReference>